<evidence type="ECO:0000313" key="2">
    <source>
        <dbReference type="Proteomes" id="UP000217154"/>
    </source>
</evidence>
<organism evidence="1 2">
    <name type="scientific">Variovorax boronicumulans</name>
    <dbReference type="NCBI Taxonomy" id="436515"/>
    <lineage>
        <taxon>Bacteria</taxon>
        <taxon>Pseudomonadati</taxon>
        <taxon>Pseudomonadota</taxon>
        <taxon>Betaproteobacteria</taxon>
        <taxon>Burkholderiales</taxon>
        <taxon>Comamonadaceae</taxon>
        <taxon>Variovorax</taxon>
    </lineage>
</organism>
<dbReference type="AlphaFoldDB" id="A0A250DN87"/>
<dbReference type="Proteomes" id="UP000217154">
    <property type="component" value="Chromosome"/>
</dbReference>
<proteinExistence type="predicted"/>
<name>A0A250DN87_9BURK</name>
<gene>
    <name evidence="1" type="ORF">CKY39_23330</name>
</gene>
<dbReference type="EMBL" id="CP023284">
    <property type="protein sequence ID" value="ATA55837.1"/>
    <property type="molecule type" value="Genomic_DNA"/>
</dbReference>
<protein>
    <submittedName>
        <fullName evidence="1">Uncharacterized protein</fullName>
    </submittedName>
</protein>
<dbReference type="KEGG" id="vbo:CKY39_23330"/>
<accession>A0A250DN87</accession>
<sequence>MAPSDEIKGPAADALPDTATLPADLAALYLCMSPAQLADLRKSKRPEGRPGTGNSGPSVIRPVEGTGGAKDPALYQLGTLREFAKAHAAPSAFDTALNTGLPGWFGAKLPFFAEREPRIKRGKRVLIGGAWDRADPLREQRFVALAKGRIRFTSLTCAEAAASLWADVASHRAFADQGLALLARETQAIEASLADTARLAATAPTDAAA</sequence>
<evidence type="ECO:0000313" key="1">
    <source>
        <dbReference type="EMBL" id="ATA55837.1"/>
    </source>
</evidence>
<dbReference type="RefSeq" id="WP_095746135.1">
    <property type="nucleotide sequence ID" value="NZ_CP023284.1"/>
</dbReference>
<reference evidence="1 2" key="1">
    <citation type="submission" date="2017-09" db="EMBL/GenBank/DDBJ databases">
        <title>The diverse metabolic capabilities of V. boronicumulans make it an excellent choice for continued studies on novel biodegradation.</title>
        <authorList>
            <person name="Sun S."/>
        </authorList>
    </citation>
    <scope>NUCLEOTIDE SEQUENCE [LARGE SCALE GENOMIC DNA]</scope>
    <source>
        <strain evidence="1 2">J1</strain>
    </source>
</reference>